<evidence type="ECO:0000313" key="3">
    <source>
        <dbReference type="Proteomes" id="UP000309952"/>
    </source>
</evidence>
<protein>
    <recommendedName>
        <fullName evidence="1">Peptidase S8/S53 domain-containing protein</fullName>
    </recommendedName>
</protein>
<dbReference type="GO" id="GO:0004252">
    <property type="term" value="F:serine-type endopeptidase activity"/>
    <property type="evidence" value="ECO:0007669"/>
    <property type="project" value="InterPro"/>
</dbReference>
<dbReference type="Proteomes" id="UP000309952">
    <property type="component" value="Chromosome"/>
</dbReference>
<dbReference type="Gene3D" id="3.40.50.200">
    <property type="entry name" value="Peptidase S8/S53 domain"/>
    <property type="match status" value="1"/>
</dbReference>
<dbReference type="InterPro" id="IPR034074">
    <property type="entry name" value="Y4bN_pept_dom"/>
</dbReference>
<evidence type="ECO:0000313" key="2">
    <source>
        <dbReference type="EMBL" id="VTO16810.1"/>
    </source>
</evidence>
<dbReference type="GO" id="GO:0006508">
    <property type="term" value="P:proteolysis"/>
    <property type="evidence" value="ECO:0007669"/>
    <property type="project" value="InterPro"/>
</dbReference>
<dbReference type="KEGG" id="bvy:NCTC9239_02214"/>
<keyword evidence="3" id="KW-1185">Reference proteome</keyword>
<accession>A0A4P1K8V6</accession>
<evidence type="ECO:0000259" key="1">
    <source>
        <dbReference type="Pfam" id="PF00082"/>
    </source>
</evidence>
<dbReference type="SUPFAM" id="SSF52743">
    <property type="entry name" value="Subtilisin-like"/>
    <property type="match status" value="1"/>
</dbReference>
<sequence length="818" mass="87181">MRSKPKRDNYAAHAAALTQALAQALPPIPPRDQDPRVPIVGLALGAIIVMETRPLPERSTAKASKVPAGFDFATQDIVVLRSERRDDRTESAVVFVPDGARNFLSGRIAAYGRDPFGQDRPDQARFEVVERFVAAEALALFAEPLVRGGPAVWWEYWIRAAPGRADVVAQTAAQRGLDVHPDRLNFPDTTVLLVHASADHALALAEATVGAVTEVRRSTETILPFLDRGDDRVGQADFVADLAARVTAAPRDAPFICLMDTGVAAAHPLIAPGLAGALAYDEAWGVDDHADGGGHGTGLATLALYGDLHGPMQDLRAVALGHAVVSMKLLAPRDFAPHEPRQYGFVTQGAVAQVEIAHGQAAAYLLATGSQEHSAARPSSWSGALDQIASGSTLGDIGDGLAAASARPKRLLAVATGNVTGGMKADIDPPGPIEDPAQSWNALTIGGYTTKVEPGPDDIGMTPVALANALSPFSRTSSVLPGDLTPIKPEVLFEAGNMLADRSGFCGYRPSVSLLCAGSDVIREPLTPIWATSAATGVAGQFFGRLEAALPGLWPETYRGLTVQSADWPAPMRKQLIGTGAHWKTGPKGKKQTIIRSFGYGVPSLDRAVASARNAVTLIAQAEIQPFAAAQEGRGAVYNEMHFYNLPWPTRALEALENEIVVMKVALSYFIEPNLTGRAATRPDTYRSFGLRFGMKRRGETDVQFRARVNAAQQKEAVADKEADHWLLGPMAVNVGSLHCDLWRGRAIELAGHDAIAIYPVGGWWKSHQGQRRMNDKGRYSLTITLSASGHEVDMHSEIETLLEAKVAATLLGVAAEA</sequence>
<dbReference type="EMBL" id="LR588407">
    <property type="protein sequence ID" value="VTO16810.1"/>
    <property type="molecule type" value="Genomic_DNA"/>
</dbReference>
<dbReference type="InterPro" id="IPR036852">
    <property type="entry name" value="Peptidase_S8/S53_dom_sf"/>
</dbReference>
<reference evidence="2 3" key="1">
    <citation type="submission" date="2019-04" db="EMBL/GenBank/DDBJ databases">
        <authorList>
            <consortium name="Pathogen Informatics"/>
        </authorList>
    </citation>
    <scope>NUCLEOTIDE SEQUENCE [LARGE SCALE GENOMIC DNA]</scope>
    <source>
        <strain evidence="2 3">NCTC9239</strain>
    </source>
</reference>
<organism evidence="2 3">
    <name type="scientific">Brevundimonas vancanneytii</name>
    <dbReference type="NCBI Taxonomy" id="1325724"/>
    <lineage>
        <taxon>Bacteria</taxon>
        <taxon>Pseudomonadati</taxon>
        <taxon>Pseudomonadota</taxon>
        <taxon>Alphaproteobacteria</taxon>
        <taxon>Caulobacterales</taxon>
        <taxon>Caulobacteraceae</taxon>
        <taxon>Brevundimonas</taxon>
    </lineage>
</organism>
<feature type="domain" description="Peptidase S8/S53" evidence="1">
    <location>
        <begin position="253"/>
        <end position="601"/>
    </location>
</feature>
<proteinExistence type="predicted"/>
<dbReference type="AlphaFoldDB" id="A0A4P1K8V6"/>
<dbReference type="CDD" id="cd04847">
    <property type="entry name" value="Peptidases_S8_Subtilisin_like_2"/>
    <property type="match status" value="1"/>
</dbReference>
<dbReference type="InterPro" id="IPR000209">
    <property type="entry name" value="Peptidase_S8/S53_dom"/>
</dbReference>
<dbReference type="Pfam" id="PF00082">
    <property type="entry name" value="Peptidase_S8"/>
    <property type="match status" value="1"/>
</dbReference>
<name>A0A4P1K8V6_9CAUL</name>
<gene>
    <name evidence="2" type="ORF">NCTC9239_02214</name>
</gene>